<dbReference type="PROSITE" id="PS00940">
    <property type="entry name" value="GAMMA_THIONIN"/>
    <property type="match status" value="1"/>
</dbReference>
<dbReference type="PRINTS" id="PR00288">
    <property type="entry name" value="PUROTHIONIN"/>
</dbReference>
<dbReference type="RefSeq" id="XP_022939967.1">
    <property type="nucleotide sequence ID" value="XM_023084199.1"/>
</dbReference>
<dbReference type="Pfam" id="PF00304">
    <property type="entry name" value="Gamma-thionin"/>
    <property type="match status" value="1"/>
</dbReference>
<dbReference type="InterPro" id="IPR036574">
    <property type="entry name" value="Scorpion_toxin-like_sf"/>
</dbReference>
<dbReference type="Gene3D" id="3.30.30.10">
    <property type="entry name" value="Knottin, scorpion toxin-like"/>
    <property type="match status" value="1"/>
</dbReference>
<dbReference type="InterPro" id="IPR003614">
    <property type="entry name" value="Knottins"/>
</dbReference>
<dbReference type="SUPFAM" id="SSF57095">
    <property type="entry name" value="Scorpion toxin-like"/>
    <property type="match status" value="1"/>
</dbReference>
<keyword evidence="1" id="KW-0929">Antimicrobial</keyword>
<dbReference type="Proteomes" id="UP000504609">
    <property type="component" value="Unplaced"/>
</dbReference>
<dbReference type="KEGG" id="cmos:111445671"/>
<evidence type="ECO:0000256" key="5">
    <source>
        <dbReference type="SAM" id="SignalP"/>
    </source>
</evidence>
<dbReference type="PANTHER" id="PTHR33147">
    <property type="entry name" value="DEFENSIN-LIKE PROTEIN 1"/>
    <property type="match status" value="1"/>
</dbReference>
<feature type="chain" id="PRO_5026662095" evidence="5">
    <location>
        <begin position="27"/>
        <end position="74"/>
    </location>
</feature>
<proteinExistence type="predicted"/>
<dbReference type="SMART" id="SM00505">
    <property type="entry name" value="Knot1"/>
    <property type="match status" value="1"/>
</dbReference>
<accession>A0A6J1FIB4</accession>
<dbReference type="GO" id="GO:0031640">
    <property type="term" value="P:killing of cells of another organism"/>
    <property type="evidence" value="ECO:0007669"/>
    <property type="project" value="UniProtKB-KW"/>
</dbReference>
<dbReference type="PANTHER" id="PTHR33147:SF129">
    <property type="entry name" value="DEFENSIN-LIKE PROTEIN 2-RELATED"/>
    <property type="match status" value="1"/>
</dbReference>
<keyword evidence="2" id="KW-0295">Fungicide</keyword>
<feature type="signal peptide" evidence="5">
    <location>
        <begin position="1"/>
        <end position="26"/>
    </location>
</feature>
<dbReference type="GeneID" id="111445671"/>
<evidence type="ECO:0000256" key="2">
    <source>
        <dbReference type="ARBA" id="ARBA00022577"/>
    </source>
</evidence>
<keyword evidence="4" id="KW-1015">Disulfide bond</keyword>
<organism evidence="7 8">
    <name type="scientific">Cucurbita moschata</name>
    <name type="common">Winter crookneck squash</name>
    <name type="synonym">Cucurbita pepo var. moschata</name>
    <dbReference type="NCBI Taxonomy" id="3662"/>
    <lineage>
        <taxon>Eukaryota</taxon>
        <taxon>Viridiplantae</taxon>
        <taxon>Streptophyta</taxon>
        <taxon>Embryophyta</taxon>
        <taxon>Tracheophyta</taxon>
        <taxon>Spermatophyta</taxon>
        <taxon>Magnoliopsida</taxon>
        <taxon>eudicotyledons</taxon>
        <taxon>Gunneridae</taxon>
        <taxon>Pentapetalae</taxon>
        <taxon>rosids</taxon>
        <taxon>fabids</taxon>
        <taxon>Cucurbitales</taxon>
        <taxon>Cucurbitaceae</taxon>
        <taxon>Cucurbiteae</taxon>
        <taxon>Cucurbita</taxon>
    </lineage>
</organism>
<gene>
    <name evidence="8" type="primary">LOC111445671</name>
</gene>
<evidence type="ECO:0000313" key="8">
    <source>
        <dbReference type="RefSeq" id="XP_022939967.1"/>
    </source>
</evidence>
<evidence type="ECO:0000256" key="1">
    <source>
        <dbReference type="ARBA" id="ARBA00022529"/>
    </source>
</evidence>
<keyword evidence="3 5" id="KW-0732">Signal</keyword>
<evidence type="ECO:0000313" key="7">
    <source>
        <dbReference type="Proteomes" id="UP000504609"/>
    </source>
</evidence>
<sequence>MKFLSAAICLLLLIFGTGMAPMVAEARLCETPSANFRGLCFSNNNCGHVCKGEGFNDGACRGFRLRCLCSKQCV</sequence>
<evidence type="ECO:0000256" key="3">
    <source>
        <dbReference type="ARBA" id="ARBA00022729"/>
    </source>
</evidence>
<dbReference type="AlphaFoldDB" id="A0A6J1FIB4"/>
<keyword evidence="7" id="KW-1185">Reference proteome</keyword>
<feature type="domain" description="Knottins-like" evidence="6">
    <location>
        <begin position="28"/>
        <end position="73"/>
    </location>
</feature>
<evidence type="ECO:0000256" key="4">
    <source>
        <dbReference type="ARBA" id="ARBA00023157"/>
    </source>
</evidence>
<evidence type="ECO:0000259" key="6">
    <source>
        <dbReference type="SMART" id="SM00505"/>
    </source>
</evidence>
<reference evidence="8" key="1">
    <citation type="submission" date="2025-08" db="UniProtKB">
        <authorList>
            <consortium name="RefSeq"/>
        </authorList>
    </citation>
    <scope>IDENTIFICATION</scope>
    <source>
        <tissue evidence="8">Young leaves</tissue>
    </source>
</reference>
<dbReference type="GO" id="GO:0050832">
    <property type="term" value="P:defense response to fungus"/>
    <property type="evidence" value="ECO:0007669"/>
    <property type="project" value="UniProtKB-KW"/>
</dbReference>
<name>A0A6J1FIB4_CUCMO</name>
<protein>
    <submittedName>
        <fullName evidence="8">Defensin J1-2-like isoform X1</fullName>
    </submittedName>
</protein>
<dbReference type="CDD" id="cd00107">
    <property type="entry name" value="Knot1"/>
    <property type="match status" value="1"/>
</dbReference>
<dbReference type="InterPro" id="IPR008176">
    <property type="entry name" value="Defensin_plant"/>
</dbReference>